<dbReference type="Pfam" id="PF12770">
    <property type="entry name" value="CHAT"/>
    <property type="match status" value="1"/>
</dbReference>
<proteinExistence type="predicted"/>
<dbReference type="RefSeq" id="WP_015691422.1">
    <property type="nucleotide sequence ID" value="NC_016940.1"/>
</dbReference>
<dbReference type="PANTHER" id="PTHR10098">
    <property type="entry name" value="RAPSYN-RELATED"/>
    <property type="match status" value="1"/>
</dbReference>
<dbReference type="Proteomes" id="UP000007519">
    <property type="component" value="Chromosome"/>
</dbReference>
<dbReference type="HOGENOM" id="CLU_002404_2_0_10"/>
<evidence type="ECO:0000259" key="3">
    <source>
        <dbReference type="Pfam" id="PF12770"/>
    </source>
</evidence>
<accession>H6L3C6</accession>
<feature type="domain" description="CHAT" evidence="3">
    <location>
        <begin position="656"/>
        <end position="945"/>
    </location>
</feature>
<organism evidence="4 5">
    <name type="scientific">Saprospira grandis (strain Lewin)</name>
    <dbReference type="NCBI Taxonomy" id="984262"/>
    <lineage>
        <taxon>Bacteria</taxon>
        <taxon>Pseudomonadati</taxon>
        <taxon>Bacteroidota</taxon>
        <taxon>Saprospiria</taxon>
        <taxon>Saprospirales</taxon>
        <taxon>Saprospiraceae</taxon>
        <taxon>Saprospira</taxon>
    </lineage>
</organism>
<keyword evidence="1" id="KW-0472">Membrane</keyword>
<dbReference type="PROSITE" id="PS51257">
    <property type="entry name" value="PROKAR_LIPOPROTEIN"/>
    <property type="match status" value="1"/>
</dbReference>
<dbReference type="InterPro" id="IPR019734">
    <property type="entry name" value="TPR_rpt"/>
</dbReference>
<keyword evidence="1" id="KW-1133">Transmembrane helix</keyword>
<evidence type="ECO:0000313" key="5">
    <source>
        <dbReference type="Proteomes" id="UP000007519"/>
    </source>
</evidence>
<dbReference type="STRING" id="984262.SGRA_1038"/>
<keyword evidence="1" id="KW-0812">Transmembrane</keyword>
<dbReference type="eggNOG" id="COG4995">
    <property type="taxonomic scope" value="Bacteria"/>
</dbReference>
<feature type="signal peptide" evidence="2">
    <location>
        <begin position="1"/>
        <end position="19"/>
    </location>
</feature>
<sequence>MRNYIYNLCCLFFSCTLLAQPKLAPERYQDSLAQLTTIKEQRAVLMRYYQRSFAQAAPIRPFWRNTSFQEAADWALVDLAFAYVSMGGKEIKGKKRYEAELKAFVLEQKRWAEQEAAASLPYYYFAHYYVGYLESRPVLEQKERLEKALNWLEKNADRYSEKLKFSLYKEGAYFHFGLANEAETSLKWAKKLAKLQSQEARFVAYSLMAQIYRKKGNFERTLEALAALDDEPLPLAIQAKNLASKGICYYELGQNEQALPLLKKASQLFAELGQLNSFFALEATAYLALLDEESSSNISLPELLSRGGHAQFPLLKAYIHKLKKAKDLEGIESLAADLAYAEKQGATFRKLAKNQEIYIALGQAALALNSAELAKQYFEEAIRFQTAGLGQKEGLAQLKGQEGLAILWGIYQTQKIIAAPLLEQYQSCQMAISLAKELEKQLGSKGGKAALKAQTEKVYEAFVETAIALEKEEQNPIYIQQAFIEIELAKGSWLLSSLRNKEAQQLGNVSAELLAEERSLRQDISYYQAQFSRAQRKADSLKAQKMQAVLFQKRQALDELLTQLAQKYPSYTKWQEELEELDLNKLKKKLNKEKYSLITYFMGPKNSYCFLLEEDKIQLSILGPTTNLRQQLQDFKQLVQRPRESLKPFKSNFIRLAHQLYQQLIPQTPKYDLLISPHAELSQLAFSCLLPKAEEQPFSRLGYLMRSYAISYLYAANFYLQPQPKTAAKGFLAMAPSYQGQGQAVDRQALDWGQARKQLQPLAGAMAELDFLETHFNGQFLRQEQANEQRFRQLAPKAQFIHLAMHAITDPMAPSYSALFFSETQDSLQDDLLLAYELPGLHLSADLVVLSACQTAAGRYQAGEGAQSLGLGFRYAGAASTLSTLWEVNDESSRLLMELFYGYLQAGQRKDKALQAAQIRYLELVDQKEVAAQPFFWAAWWLSGNSSALELPQKTNYGPLIWAALFVLFLVFGWLIYRAKK</sequence>
<evidence type="ECO:0000256" key="1">
    <source>
        <dbReference type="SAM" id="Phobius"/>
    </source>
</evidence>
<dbReference type="SUPFAM" id="SSF48452">
    <property type="entry name" value="TPR-like"/>
    <property type="match status" value="1"/>
</dbReference>
<dbReference type="InterPro" id="IPR024983">
    <property type="entry name" value="CHAT_dom"/>
</dbReference>
<dbReference type="EMBL" id="CP002831">
    <property type="protein sequence ID" value="AFC23773.1"/>
    <property type="molecule type" value="Genomic_DNA"/>
</dbReference>
<evidence type="ECO:0000313" key="4">
    <source>
        <dbReference type="EMBL" id="AFC23773.1"/>
    </source>
</evidence>
<dbReference type="AlphaFoldDB" id="H6L3C6"/>
<name>H6L3C6_SAPGL</name>
<keyword evidence="5" id="KW-1185">Reference proteome</keyword>
<dbReference type="InterPro" id="IPR011990">
    <property type="entry name" value="TPR-like_helical_dom_sf"/>
</dbReference>
<keyword evidence="2" id="KW-0732">Signal</keyword>
<evidence type="ECO:0000256" key="2">
    <source>
        <dbReference type="SAM" id="SignalP"/>
    </source>
</evidence>
<protein>
    <submittedName>
        <fullName evidence="4">TPR repeat-containing protein</fullName>
    </submittedName>
</protein>
<feature type="chain" id="PRO_5003604795" evidence="2">
    <location>
        <begin position="20"/>
        <end position="981"/>
    </location>
</feature>
<dbReference type="Pfam" id="PF13181">
    <property type="entry name" value="TPR_8"/>
    <property type="match status" value="1"/>
</dbReference>
<dbReference type="OrthoDB" id="9771112at2"/>
<reference evidence="4 5" key="1">
    <citation type="journal article" date="2012" name="Stand. Genomic Sci.">
        <title>Complete genome sequencing and analysis of Saprospira grandis str. Lewin, a predatory marine bacterium.</title>
        <authorList>
            <person name="Saw J.H."/>
            <person name="Yuryev A."/>
            <person name="Kanbe M."/>
            <person name="Hou S."/>
            <person name="Young A.G."/>
            <person name="Aizawa S."/>
            <person name="Alam M."/>
        </authorList>
    </citation>
    <scope>NUCLEOTIDE SEQUENCE [LARGE SCALE GENOMIC DNA]</scope>
    <source>
        <strain evidence="4 5">Lewin</strain>
    </source>
</reference>
<dbReference type="Gene3D" id="1.25.40.10">
    <property type="entry name" value="Tetratricopeptide repeat domain"/>
    <property type="match status" value="1"/>
</dbReference>
<dbReference type="KEGG" id="sgn:SGRA_1038"/>
<gene>
    <name evidence="4" type="ordered locus">SGRA_1038</name>
</gene>
<dbReference type="PANTHER" id="PTHR10098:SF108">
    <property type="entry name" value="TETRATRICOPEPTIDE REPEAT PROTEIN 28"/>
    <property type="match status" value="1"/>
</dbReference>
<feature type="transmembrane region" description="Helical" evidence="1">
    <location>
        <begin position="957"/>
        <end position="977"/>
    </location>
</feature>